<organism evidence="1 2">
    <name type="scientific">Tsukamurella paurometabola</name>
    <name type="common">Corynebacterium paurometabolum</name>
    <dbReference type="NCBI Taxonomy" id="2061"/>
    <lineage>
        <taxon>Bacteria</taxon>
        <taxon>Bacillati</taxon>
        <taxon>Actinomycetota</taxon>
        <taxon>Actinomycetes</taxon>
        <taxon>Mycobacteriales</taxon>
        <taxon>Tsukamurellaceae</taxon>
        <taxon>Tsukamurella</taxon>
    </lineage>
</organism>
<dbReference type="OrthoDB" id="5148145at2"/>
<reference evidence="1 2" key="1">
    <citation type="submission" date="2018-12" db="EMBL/GenBank/DDBJ databases">
        <authorList>
            <consortium name="Pathogen Informatics"/>
        </authorList>
    </citation>
    <scope>NUCLEOTIDE SEQUENCE [LARGE SCALE GENOMIC DNA]</scope>
    <source>
        <strain evidence="1 2">NCTC10741</strain>
    </source>
</reference>
<dbReference type="AlphaFoldDB" id="A0A3P8KMC3"/>
<dbReference type="Proteomes" id="UP000271626">
    <property type="component" value="Chromosome"/>
</dbReference>
<dbReference type="EMBL" id="LR131273">
    <property type="protein sequence ID" value="VDR37057.1"/>
    <property type="molecule type" value="Genomic_DNA"/>
</dbReference>
<dbReference type="RefSeq" id="WP_126194497.1">
    <property type="nucleotide sequence ID" value="NZ_CP085954.1"/>
</dbReference>
<dbReference type="InterPro" id="IPR057369">
    <property type="entry name" value="VG15"/>
</dbReference>
<evidence type="ECO:0000313" key="1">
    <source>
        <dbReference type="EMBL" id="VDR37057.1"/>
    </source>
</evidence>
<gene>
    <name evidence="1" type="ORF">NCTC10741_00153</name>
</gene>
<dbReference type="Pfam" id="PF25310">
    <property type="entry name" value="VG15"/>
    <property type="match status" value="1"/>
</dbReference>
<proteinExistence type="predicted"/>
<name>A0A3P8KMC3_TSUPA</name>
<evidence type="ECO:0000313" key="2">
    <source>
        <dbReference type="Proteomes" id="UP000271626"/>
    </source>
</evidence>
<sequence length="195" mass="21357">MTERELIDRFDAWLQSLGDESARALANAHRLWQSGVIDTAAFEELVVQTVAAINATVRGGADVTAAAYVLEVLGEQVVPLGTAPITAAAERKRLAKAAATLAGLLEAADFADRLDRFARDEPARAAQEQMTHSYRSHGIDGYVRGVNAGACELCIWLRKEHLRPGGYVYPNSRPMHRHVGCRCTPIPTRKELDHE</sequence>
<evidence type="ECO:0008006" key="3">
    <source>
        <dbReference type="Google" id="ProtNLM"/>
    </source>
</evidence>
<protein>
    <recommendedName>
        <fullName evidence="3">Phage head morphogenesis protein, SPP1 gp7 family</fullName>
    </recommendedName>
</protein>
<accession>A0A3P8KMC3</accession>